<dbReference type="Pfam" id="PF02719">
    <property type="entry name" value="Polysacc_synt_2"/>
    <property type="match status" value="1"/>
</dbReference>
<dbReference type="SUPFAM" id="SSF51735">
    <property type="entry name" value="NAD(P)-binding Rossmann-fold domains"/>
    <property type="match status" value="2"/>
</dbReference>
<name>A0A066YPJ9_9ACTN</name>
<keyword evidence="5" id="KW-1185">Reference proteome</keyword>
<gene>
    <name evidence="4" type="ORF">KCH_46240</name>
</gene>
<evidence type="ECO:0000256" key="1">
    <source>
        <dbReference type="ARBA" id="ARBA00007430"/>
    </source>
</evidence>
<reference evidence="4 5" key="1">
    <citation type="submission" date="2014-05" db="EMBL/GenBank/DDBJ databases">
        <title>Draft Genome Sequence of Kitasatospora cheerisanensis KCTC 2395.</title>
        <authorList>
            <person name="Nam D.H."/>
        </authorList>
    </citation>
    <scope>NUCLEOTIDE SEQUENCE [LARGE SCALE GENOMIC DNA]</scope>
    <source>
        <strain evidence="4 5">KCTC 2395</strain>
    </source>
</reference>
<dbReference type="eggNOG" id="COG1086">
    <property type="taxonomic scope" value="Bacteria"/>
</dbReference>
<dbReference type="AlphaFoldDB" id="A0A066YPJ9"/>
<dbReference type="RefSeq" id="WP_084223833.1">
    <property type="nucleotide sequence ID" value="NZ_KK853997.1"/>
</dbReference>
<dbReference type="InterPro" id="IPR051203">
    <property type="entry name" value="Polysaccharide_Synthase-Rel"/>
</dbReference>
<dbReference type="PANTHER" id="PTHR43318">
    <property type="entry name" value="UDP-N-ACETYLGLUCOSAMINE 4,6-DEHYDRATASE"/>
    <property type="match status" value="1"/>
</dbReference>
<evidence type="ECO:0000313" key="5">
    <source>
        <dbReference type="Proteomes" id="UP000027178"/>
    </source>
</evidence>
<comment type="caution">
    <text evidence="4">The sequence shown here is derived from an EMBL/GenBank/DDBJ whole genome shotgun (WGS) entry which is preliminary data.</text>
</comment>
<feature type="domain" description="Polysaccharide biosynthesis protein CapD-like" evidence="3">
    <location>
        <begin position="177"/>
        <end position="462"/>
    </location>
</feature>
<dbReference type="Pfam" id="PF13727">
    <property type="entry name" value="CoA_binding_3"/>
    <property type="match status" value="1"/>
</dbReference>
<feature type="compositionally biased region" description="Basic and acidic residues" evidence="2">
    <location>
        <begin position="1"/>
        <end position="15"/>
    </location>
</feature>
<dbReference type="HOGENOM" id="CLU_013560_5_2_11"/>
<proteinExistence type="inferred from homology"/>
<dbReference type="Proteomes" id="UP000027178">
    <property type="component" value="Unassembled WGS sequence"/>
</dbReference>
<dbReference type="Gene3D" id="3.40.50.720">
    <property type="entry name" value="NAD(P)-binding Rossmann-like Domain"/>
    <property type="match status" value="2"/>
</dbReference>
<dbReference type="InterPro" id="IPR003869">
    <property type="entry name" value="Polysac_CapD-like"/>
</dbReference>
<dbReference type="InterPro" id="IPR036291">
    <property type="entry name" value="NAD(P)-bd_dom_sf"/>
</dbReference>
<feature type="region of interest" description="Disordered" evidence="2">
    <location>
        <begin position="1"/>
        <end position="45"/>
    </location>
</feature>
<protein>
    <submittedName>
        <fullName evidence="4">Putative polysaccharide biosynthesis protein</fullName>
    </submittedName>
</protein>
<sequence length="521" mass="55645">MSQRDRRSDVAEPHFRTPAGGPRPHPRAAARPVRAAHPGRRAGAAGTALVRDLDRTPEFGLTPVGVLDDDPAKAGRDVSGSPVLGPLAELTALALAHRAQVVVLAIPGLPHQRVRELATAAAAAGAAVRYLPSFLSALRREVVGSDLRTLDVNRLIGRHEVHVVSPDVRTVIEGRRVLVTGAGGSIGSELCRQVQAFGPAALYMLDHDESNLHRLQLDIWGEALLTDESLVIADIRDRPRIQQIFRDLRPDVVFHAAAHKHLPLLERHPSEAVKSNVLGTDHLVEAALATGVERFVLISTDKAADPTSVLGASKRLAELIVQANARDARNLGTGVFAAVRFGNVLGSRGSLLSVLEEQLRSGGPVTVTHPDVTRFFMTIEEAVGLVLEAGRMAEGGEVFVLDMGEPVRIVDLVHNFAEQVQLDADEVEIKYTGLRAGEKLNEALFSDAEERLATAHPRIYATAAENATGVEDLAGGLTSLYTAATTNADPVVRDCLAALLPGYKSAPDRPPALATPYPDGF</sequence>
<dbReference type="EMBL" id="JNBY01000095">
    <property type="protein sequence ID" value="KDN83142.1"/>
    <property type="molecule type" value="Genomic_DNA"/>
</dbReference>
<dbReference type="PATRIC" id="fig|1348663.4.peg.4462"/>
<feature type="compositionally biased region" description="Low complexity" evidence="2">
    <location>
        <begin position="16"/>
        <end position="45"/>
    </location>
</feature>
<evidence type="ECO:0000259" key="3">
    <source>
        <dbReference type="Pfam" id="PF02719"/>
    </source>
</evidence>
<dbReference type="PANTHER" id="PTHR43318:SF1">
    <property type="entry name" value="POLYSACCHARIDE BIOSYNTHESIS PROTEIN EPSC-RELATED"/>
    <property type="match status" value="1"/>
</dbReference>
<evidence type="ECO:0000256" key="2">
    <source>
        <dbReference type="SAM" id="MobiDB-lite"/>
    </source>
</evidence>
<comment type="similarity">
    <text evidence="1">Belongs to the polysaccharide synthase family.</text>
</comment>
<accession>A0A066YPJ9</accession>
<evidence type="ECO:0000313" key="4">
    <source>
        <dbReference type="EMBL" id="KDN83142.1"/>
    </source>
</evidence>
<dbReference type="CDD" id="cd05237">
    <property type="entry name" value="UDP_invert_4-6DH_SDR_e"/>
    <property type="match status" value="1"/>
</dbReference>
<organism evidence="4 5">
    <name type="scientific">Kitasatospora cheerisanensis KCTC 2395</name>
    <dbReference type="NCBI Taxonomy" id="1348663"/>
    <lineage>
        <taxon>Bacteria</taxon>
        <taxon>Bacillati</taxon>
        <taxon>Actinomycetota</taxon>
        <taxon>Actinomycetes</taxon>
        <taxon>Kitasatosporales</taxon>
        <taxon>Streptomycetaceae</taxon>
        <taxon>Kitasatospora</taxon>
    </lineage>
</organism>